<feature type="compositionally biased region" description="Basic and acidic residues" evidence="1">
    <location>
        <begin position="265"/>
        <end position="274"/>
    </location>
</feature>
<sequence>VSCCKSLGDACERFMYDRFQEKVEMPTEKAIDTLLRLDIVREMPISGRVESDKVKWATNCKNSVHSSLRWFMLELSNQVHYLHATNLWTAPEASTPAAAVASTVEDCWGGVREPEVVPEHVAAAAARAARSCRGWWMFSHTAYCSSRRMTPARVPGSVPGASLSRGCKVFHDHEPSAGGFLAETIVSTVGAQVVEQGGGGCADDADDDGYAVRAEAAAAAAATAGAAETATEADAGRGRLASGALGMAESAVSAGTRGASPWRQADPHGSRQGE</sequence>
<protein>
    <submittedName>
        <fullName evidence="2">Uncharacterized protein</fullName>
    </submittedName>
</protein>
<keyword evidence="3" id="KW-1185">Reference proteome</keyword>
<gene>
    <name evidence="2" type="ORF">Taro_042349</name>
</gene>
<dbReference type="EMBL" id="NMUH01004389">
    <property type="protein sequence ID" value="MQM09475.1"/>
    <property type="molecule type" value="Genomic_DNA"/>
</dbReference>
<feature type="non-terminal residue" evidence="2">
    <location>
        <position position="274"/>
    </location>
</feature>
<evidence type="ECO:0000313" key="3">
    <source>
        <dbReference type="Proteomes" id="UP000652761"/>
    </source>
</evidence>
<dbReference type="Proteomes" id="UP000652761">
    <property type="component" value="Unassembled WGS sequence"/>
</dbReference>
<evidence type="ECO:0000313" key="2">
    <source>
        <dbReference type="EMBL" id="MQM09475.1"/>
    </source>
</evidence>
<accession>A0A843WYC5</accession>
<dbReference type="OrthoDB" id="2020015at2759"/>
<organism evidence="2 3">
    <name type="scientific">Colocasia esculenta</name>
    <name type="common">Wild taro</name>
    <name type="synonym">Arum esculentum</name>
    <dbReference type="NCBI Taxonomy" id="4460"/>
    <lineage>
        <taxon>Eukaryota</taxon>
        <taxon>Viridiplantae</taxon>
        <taxon>Streptophyta</taxon>
        <taxon>Embryophyta</taxon>
        <taxon>Tracheophyta</taxon>
        <taxon>Spermatophyta</taxon>
        <taxon>Magnoliopsida</taxon>
        <taxon>Liliopsida</taxon>
        <taxon>Araceae</taxon>
        <taxon>Aroideae</taxon>
        <taxon>Colocasieae</taxon>
        <taxon>Colocasia</taxon>
    </lineage>
</organism>
<feature type="region of interest" description="Disordered" evidence="1">
    <location>
        <begin position="250"/>
        <end position="274"/>
    </location>
</feature>
<evidence type="ECO:0000256" key="1">
    <source>
        <dbReference type="SAM" id="MobiDB-lite"/>
    </source>
</evidence>
<comment type="caution">
    <text evidence="2">The sequence shown here is derived from an EMBL/GenBank/DDBJ whole genome shotgun (WGS) entry which is preliminary data.</text>
</comment>
<reference evidence="2" key="1">
    <citation type="submission" date="2017-07" db="EMBL/GenBank/DDBJ databases">
        <title>Taro Niue Genome Assembly and Annotation.</title>
        <authorList>
            <person name="Atibalentja N."/>
            <person name="Keating K."/>
            <person name="Fields C.J."/>
        </authorList>
    </citation>
    <scope>NUCLEOTIDE SEQUENCE</scope>
    <source>
        <strain evidence="2">Niue_2</strain>
        <tissue evidence="2">Leaf</tissue>
    </source>
</reference>
<name>A0A843WYC5_COLES</name>
<proteinExistence type="predicted"/>
<dbReference type="AlphaFoldDB" id="A0A843WYC5"/>